<dbReference type="SMART" id="SM00280">
    <property type="entry name" value="KAZAL"/>
    <property type="match status" value="1"/>
</dbReference>
<protein>
    <submittedName>
        <fullName evidence="4">Ovomucoid-like</fullName>
    </submittedName>
</protein>
<evidence type="ECO:0000259" key="2">
    <source>
        <dbReference type="PROSITE" id="PS51465"/>
    </source>
</evidence>
<feature type="chain" id="PRO_5045272032" evidence="1">
    <location>
        <begin position="21"/>
        <end position="75"/>
    </location>
</feature>
<dbReference type="Proteomes" id="UP000695000">
    <property type="component" value="Unplaced"/>
</dbReference>
<keyword evidence="1" id="KW-0732">Signal</keyword>
<dbReference type="Pfam" id="PF00050">
    <property type="entry name" value="Kazal_1"/>
    <property type="match status" value="1"/>
</dbReference>
<evidence type="ECO:0000313" key="4">
    <source>
        <dbReference type="RefSeq" id="XP_017771015.1"/>
    </source>
</evidence>
<feature type="domain" description="Kazal-like" evidence="2">
    <location>
        <begin position="21"/>
        <end position="70"/>
    </location>
</feature>
<evidence type="ECO:0000313" key="3">
    <source>
        <dbReference type="Proteomes" id="UP000695000"/>
    </source>
</evidence>
<feature type="signal peptide" evidence="1">
    <location>
        <begin position="1"/>
        <end position="20"/>
    </location>
</feature>
<sequence length="75" mass="8645">MKAILFCALFVTLAVFHANAVPEGVNCPCPRIYYPVCSTDAKTFNNKCEFECYQEKNRSVRIAREGRCEEENIYE</sequence>
<dbReference type="GeneID" id="108558563"/>
<reference evidence="4" key="1">
    <citation type="submission" date="2025-08" db="UniProtKB">
        <authorList>
            <consortium name="RefSeq"/>
        </authorList>
    </citation>
    <scope>IDENTIFICATION</scope>
    <source>
        <tissue evidence="4">Whole Larva</tissue>
    </source>
</reference>
<dbReference type="PROSITE" id="PS51465">
    <property type="entry name" value="KAZAL_2"/>
    <property type="match status" value="1"/>
</dbReference>
<dbReference type="RefSeq" id="XP_017771015.1">
    <property type="nucleotide sequence ID" value="XM_017915526.1"/>
</dbReference>
<organism evidence="3 4">
    <name type="scientific">Nicrophorus vespilloides</name>
    <name type="common">Boreal carrion beetle</name>
    <dbReference type="NCBI Taxonomy" id="110193"/>
    <lineage>
        <taxon>Eukaryota</taxon>
        <taxon>Metazoa</taxon>
        <taxon>Ecdysozoa</taxon>
        <taxon>Arthropoda</taxon>
        <taxon>Hexapoda</taxon>
        <taxon>Insecta</taxon>
        <taxon>Pterygota</taxon>
        <taxon>Neoptera</taxon>
        <taxon>Endopterygota</taxon>
        <taxon>Coleoptera</taxon>
        <taxon>Polyphaga</taxon>
        <taxon>Staphyliniformia</taxon>
        <taxon>Silphidae</taxon>
        <taxon>Nicrophorinae</taxon>
        <taxon>Nicrophorus</taxon>
    </lineage>
</organism>
<accession>A0ABM1M8W5</accession>
<evidence type="ECO:0000256" key="1">
    <source>
        <dbReference type="SAM" id="SignalP"/>
    </source>
</evidence>
<gene>
    <name evidence="4" type="primary">LOC108558563</name>
</gene>
<dbReference type="SUPFAM" id="SSF100895">
    <property type="entry name" value="Kazal-type serine protease inhibitors"/>
    <property type="match status" value="1"/>
</dbReference>
<keyword evidence="3" id="KW-1185">Reference proteome</keyword>
<proteinExistence type="predicted"/>
<dbReference type="InterPro" id="IPR002350">
    <property type="entry name" value="Kazal_dom"/>
</dbReference>
<dbReference type="Gene3D" id="3.30.60.30">
    <property type="match status" value="1"/>
</dbReference>
<name>A0ABM1M8W5_NICVS</name>
<dbReference type="InterPro" id="IPR036058">
    <property type="entry name" value="Kazal_dom_sf"/>
</dbReference>